<dbReference type="SUPFAM" id="SSF51905">
    <property type="entry name" value="FAD/NAD(P)-binding domain"/>
    <property type="match status" value="1"/>
</dbReference>
<comment type="caution">
    <text evidence="3">The sequence shown here is derived from an EMBL/GenBank/DDBJ whole genome shotgun (WGS) entry which is preliminary data.</text>
</comment>
<dbReference type="InterPro" id="IPR036188">
    <property type="entry name" value="FAD/NAD-bd_sf"/>
</dbReference>
<protein>
    <submittedName>
        <fullName evidence="3">FAD-dependent oxidoreductase</fullName>
    </submittedName>
</protein>
<dbReference type="AlphaFoldDB" id="A0A4Q9VXR6"/>
<dbReference type="Gene3D" id="3.30.9.10">
    <property type="entry name" value="D-Amino Acid Oxidase, subunit A, domain 2"/>
    <property type="match status" value="1"/>
</dbReference>
<dbReference type="Gene3D" id="3.50.50.60">
    <property type="entry name" value="FAD/NAD(P)-binding domain"/>
    <property type="match status" value="2"/>
</dbReference>
<evidence type="ECO:0000313" key="4">
    <source>
        <dbReference type="Proteomes" id="UP000292781"/>
    </source>
</evidence>
<keyword evidence="4" id="KW-1185">Reference proteome</keyword>
<evidence type="ECO:0000313" key="3">
    <source>
        <dbReference type="EMBL" id="TBW41289.1"/>
    </source>
</evidence>
<dbReference type="SUPFAM" id="SSF54373">
    <property type="entry name" value="FAD-linked reductases, C-terminal domain"/>
    <property type="match status" value="1"/>
</dbReference>
<evidence type="ECO:0000256" key="1">
    <source>
        <dbReference type="ARBA" id="ARBA00023002"/>
    </source>
</evidence>
<gene>
    <name evidence="3" type="ORF">EYW49_00765</name>
</gene>
<dbReference type="GO" id="GO:0005737">
    <property type="term" value="C:cytoplasm"/>
    <property type="evidence" value="ECO:0007669"/>
    <property type="project" value="TreeGrafter"/>
</dbReference>
<dbReference type="PANTHER" id="PTHR13847:SF289">
    <property type="entry name" value="GLYCINE OXIDASE"/>
    <property type="match status" value="1"/>
</dbReference>
<reference evidence="3 4" key="1">
    <citation type="submission" date="2019-02" db="EMBL/GenBank/DDBJ databases">
        <title>Siculibacillus lacustris gen. nov., sp. nov., a new rosette-forming bacterium isolated from a freshwater crater lake (Lake St. Ana, Romania).</title>
        <authorList>
            <person name="Felfoldi T."/>
            <person name="Marton Z."/>
            <person name="Szabo A."/>
            <person name="Mentes A."/>
            <person name="Boka K."/>
            <person name="Marialigeti K."/>
            <person name="Mathe I."/>
            <person name="Koncz M."/>
            <person name="Schumann P."/>
            <person name="Toth E."/>
        </authorList>
    </citation>
    <scope>NUCLEOTIDE SEQUENCE [LARGE SCALE GENOMIC DNA]</scope>
    <source>
        <strain evidence="3 4">SA-279</strain>
    </source>
</reference>
<name>A0A4Q9VXR6_9HYPH</name>
<dbReference type="PANTHER" id="PTHR13847">
    <property type="entry name" value="SARCOSINE DEHYDROGENASE-RELATED"/>
    <property type="match status" value="1"/>
</dbReference>
<organism evidence="3 4">
    <name type="scientific">Siculibacillus lacustris</name>
    <dbReference type="NCBI Taxonomy" id="1549641"/>
    <lineage>
        <taxon>Bacteria</taxon>
        <taxon>Pseudomonadati</taxon>
        <taxon>Pseudomonadota</taxon>
        <taxon>Alphaproteobacteria</taxon>
        <taxon>Hyphomicrobiales</taxon>
        <taxon>Ancalomicrobiaceae</taxon>
        <taxon>Siculibacillus</taxon>
    </lineage>
</organism>
<proteinExistence type="predicted"/>
<dbReference type="EMBL" id="SJFN01000001">
    <property type="protein sequence ID" value="TBW41289.1"/>
    <property type="molecule type" value="Genomic_DNA"/>
</dbReference>
<evidence type="ECO:0000259" key="2">
    <source>
        <dbReference type="Pfam" id="PF01266"/>
    </source>
</evidence>
<keyword evidence="1" id="KW-0560">Oxidoreductase</keyword>
<dbReference type="OrthoDB" id="9805337at2"/>
<dbReference type="GO" id="GO:0016491">
    <property type="term" value="F:oxidoreductase activity"/>
    <property type="evidence" value="ECO:0007669"/>
    <property type="project" value="UniProtKB-KW"/>
</dbReference>
<feature type="domain" description="FAD dependent oxidoreductase" evidence="2">
    <location>
        <begin position="14"/>
        <end position="403"/>
    </location>
</feature>
<dbReference type="Pfam" id="PF01266">
    <property type="entry name" value="DAO"/>
    <property type="match status" value="1"/>
</dbReference>
<sequence>MPRTRESAMSTETIVVLGAGAVGVCTAFQLARDGHAVTLIDRLEPGGGCSRGNAGLIQSASVVPVATPGTLAAVPRMLLDPDQPLFVRWRHLPTLAPYLLRFLLAARPAQVEASSRALATIVPHAYEAWRPVLAAAGAADLVRPAGELHVYETDAARRGADFAMATRRARGVEVRELTVAELAELEPALAPIFRHAVYLPAAHQTADPFVVVGAVAQAFAAAGGRILRAAATDLRFVEGRPTAVVTEAGDVPFDRLVIALGAHSKPWARRLGSPVPLDAERGYHLMLPEPGVSLNTAVVSGDFKFAMTRLAGGLRLAGTAELATVDAAPDERRARRLLPLARRLLPGLDGRGAVPWMGPRPSLPDSLPVISRSPHHPSVVFAFGHGHSGLSLAALTGAAVADLVAGRPPAHDLAPFDIRRFDRRLRAARPTASGSFAP</sequence>
<dbReference type="Proteomes" id="UP000292781">
    <property type="component" value="Unassembled WGS sequence"/>
</dbReference>
<dbReference type="InterPro" id="IPR006076">
    <property type="entry name" value="FAD-dep_OxRdtase"/>
</dbReference>
<accession>A0A4Q9VXR6</accession>